<evidence type="ECO:0000256" key="4">
    <source>
        <dbReference type="ARBA" id="ARBA00022840"/>
    </source>
</evidence>
<dbReference type="SUPFAM" id="SSF52540">
    <property type="entry name" value="P-loop containing nucleoside triphosphate hydrolases"/>
    <property type="match status" value="1"/>
</dbReference>
<gene>
    <name evidence="6" type="ORF">WOB96_09770</name>
</gene>
<name>A0ABU9D944_9PROT</name>
<accession>A0ABU9D944</accession>
<reference evidence="6 7" key="1">
    <citation type="submission" date="2024-04" db="EMBL/GenBank/DDBJ databases">
        <authorList>
            <person name="Abashina T."/>
            <person name="Shaikin A."/>
        </authorList>
    </citation>
    <scope>NUCLEOTIDE SEQUENCE [LARGE SCALE GENOMIC DNA]</scope>
    <source>
        <strain evidence="6 7">AAFK</strain>
    </source>
</reference>
<evidence type="ECO:0000313" key="7">
    <source>
        <dbReference type="Proteomes" id="UP001446205"/>
    </source>
</evidence>
<evidence type="ECO:0000256" key="1">
    <source>
        <dbReference type="ARBA" id="ARBA00005417"/>
    </source>
</evidence>
<proteinExistence type="inferred from homology"/>
<sequence length="189" mass="20655">MDALIELNEVVAGYAVPVIGPVSLTVRAGEIVGIQGPNGIGKSTLLRAITGVSRVFQGEIRRQPGLQVAHQRQRPVRISPMPLLGRELLKLTGADHSAPPDRLAHLLDNRLDRLSGGQLQLLQIWACLGGRAQLILLDEPTNNLDPGSVDTLIHLLMERDRSRAVLLVSHEADFVGRVCNRVVEVQAWR</sequence>
<comment type="similarity">
    <text evidence="1">Belongs to the ABC transporter superfamily.</text>
</comment>
<evidence type="ECO:0000256" key="3">
    <source>
        <dbReference type="ARBA" id="ARBA00022741"/>
    </source>
</evidence>
<dbReference type="PANTHER" id="PTHR42734:SF17">
    <property type="entry name" value="METAL TRANSPORT SYSTEM ATP-BINDING PROTEIN TM_0124-RELATED"/>
    <property type="match status" value="1"/>
</dbReference>
<dbReference type="RefSeq" id="WP_341371110.1">
    <property type="nucleotide sequence ID" value="NZ_JBBPCO010000009.1"/>
</dbReference>
<evidence type="ECO:0000259" key="5">
    <source>
        <dbReference type="PROSITE" id="PS50893"/>
    </source>
</evidence>
<dbReference type="InterPro" id="IPR003593">
    <property type="entry name" value="AAA+_ATPase"/>
</dbReference>
<dbReference type="Gene3D" id="3.40.50.300">
    <property type="entry name" value="P-loop containing nucleotide triphosphate hydrolases"/>
    <property type="match status" value="1"/>
</dbReference>
<evidence type="ECO:0000313" key="6">
    <source>
        <dbReference type="EMBL" id="MEK8090053.1"/>
    </source>
</evidence>
<dbReference type="EMBL" id="JBBPCO010000009">
    <property type="protein sequence ID" value="MEK8090053.1"/>
    <property type="molecule type" value="Genomic_DNA"/>
</dbReference>
<dbReference type="GO" id="GO:0005524">
    <property type="term" value="F:ATP binding"/>
    <property type="evidence" value="ECO:0007669"/>
    <property type="project" value="UniProtKB-KW"/>
</dbReference>
<comment type="caution">
    <text evidence="6">The sequence shown here is derived from an EMBL/GenBank/DDBJ whole genome shotgun (WGS) entry which is preliminary data.</text>
</comment>
<evidence type="ECO:0000256" key="2">
    <source>
        <dbReference type="ARBA" id="ARBA00022448"/>
    </source>
</evidence>
<organism evidence="6 7">
    <name type="scientific">Thermithiobacillus plumbiphilus</name>
    <dbReference type="NCBI Taxonomy" id="1729899"/>
    <lineage>
        <taxon>Bacteria</taxon>
        <taxon>Pseudomonadati</taxon>
        <taxon>Pseudomonadota</taxon>
        <taxon>Acidithiobacillia</taxon>
        <taxon>Acidithiobacillales</taxon>
        <taxon>Thermithiobacillaceae</taxon>
        <taxon>Thermithiobacillus</taxon>
    </lineage>
</organism>
<protein>
    <submittedName>
        <fullName evidence="6">ATP-binding cassette domain-containing protein</fullName>
    </submittedName>
</protein>
<dbReference type="InterPro" id="IPR050153">
    <property type="entry name" value="Metal_Ion_Import_ABC"/>
</dbReference>
<dbReference type="InterPro" id="IPR027417">
    <property type="entry name" value="P-loop_NTPase"/>
</dbReference>
<dbReference type="PROSITE" id="PS50893">
    <property type="entry name" value="ABC_TRANSPORTER_2"/>
    <property type="match status" value="1"/>
</dbReference>
<dbReference type="SMART" id="SM00382">
    <property type="entry name" value="AAA"/>
    <property type="match status" value="1"/>
</dbReference>
<keyword evidence="2" id="KW-0813">Transport</keyword>
<keyword evidence="4 6" id="KW-0067">ATP-binding</keyword>
<dbReference type="Pfam" id="PF00005">
    <property type="entry name" value="ABC_tran"/>
    <property type="match status" value="1"/>
</dbReference>
<dbReference type="InterPro" id="IPR003439">
    <property type="entry name" value="ABC_transporter-like_ATP-bd"/>
</dbReference>
<dbReference type="Proteomes" id="UP001446205">
    <property type="component" value="Unassembled WGS sequence"/>
</dbReference>
<dbReference type="PANTHER" id="PTHR42734">
    <property type="entry name" value="METAL TRANSPORT SYSTEM ATP-BINDING PROTEIN TM_0124-RELATED"/>
    <property type="match status" value="1"/>
</dbReference>
<feature type="domain" description="ABC transporter" evidence="5">
    <location>
        <begin position="4"/>
        <end position="187"/>
    </location>
</feature>
<keyword evidence="7" id="KW-1185">Reference proteome</keyword>
<keyword evidence="3" id="KW-0547">Nucleotide-binding</keyword>